<dbReference type="InterPro" id="IPR051200">
    <property type="entry name" value="Host-pathogen_enzymatic-act"/>
</dbReference>
<dbReference type="Proteomes" id="UP000279911">
    <property type="component" value="Unassembled WGS sequence"/>
</dbReference>
<dbReference type="InterPro" id="IPR011048">
    <property type="entry name" value="Haem_d1_sf"/>
</dbReference>
<comment type="caution">
    <text evidence="3">The sequence shown here is derived from an EMBL/GenBank/DDBJ whole genome shotgun (WGS) entry which is preliminary data.</text>
</comment>
<dbReference type="InterPro" id="IPR011964">
    <property type="entry name" value="YVTN_b-propeller_repeat"/>
</dbReference>
<evidence type="ECO:0000313" key="4">
    <source>
        <dbReference type="Proteomes" id="UP000279911"/>
    </source>
</evidence>
<dbReference type="RefSeq" id="WP_125481419.1">
    <property type="nucleotide sequence ID" value="NZ_RSFW01000020.1"/>
</dbReference>
<dbReference type="Gene3D" id="2.130.10.10">
    <property type="entry name" value="YVTN repeat-like/Quinoprotein amine dehydrogenase"/>
    <property type="match status" value="3"/>
</dbReference>
<dbReference type="InterPro" id="IPR015943">
    <property type="entry name" value="WD40/YVTN_repeat-like_dom_sf"/>
</dbReference>
<organism evidence="3 4">
    <name type="scientific">Mesobacillus subterraneus</name>
    <dbReference type="NCBI Taxonomy" id="285983"/>
    <lineage>
        <taxon>Bacteria</taxon>
        <taxon>Bacillati</taxon>
        <taxon>Bacillota</taxon>
        <taxon>Bacilli</taxon>
        <taxon>Bacillales</taxon>
        <taxon>Bacillaceae</taxon>
        <taxon>Mesobacillus</taxon>
    </lineage>
</organism>
<evidence type="ECO:0000256" key="1">
    <source>
        <dbReference type="ARBA" id="ARBA00022729"/>
    </source>
</evidence>
<dbReference type="AlphaFoldDB" id="A0A427TLD9"/>
<keyword evidence="1" id="KW-0732">Signal</keyword>
<dbReference type="PANTHER" id="PTHR47197:SF3">
    <property type="entry name" value="DIHYDRO-HEME D1 DEHYDROGENASE"/>
    <property type="match status" value="1"/>
</dbReference>
<sequence length="358" mass="37801">MKKIGLILIGMLAVTGFFLAGCGKENAEEAQGTSSKDSSTTEAVVETAVEKFYFTANEGGSISKINAENNQVIETINAEGVVHNIQLSPDGKIVAATLVPVAEGGHGDHGSHGEETGKVLFYDAYTNELLKTVEVGNHPAHVVYSGDGKLVLVTNNEDNTVSVIDAATYDVIKTIGTGKGPHGFRVSADNKFAYIANMGEESISVIDLETFEENRINAGKTPVTTGITKDGKTLAVTLFAENALAIIDTETKEVVKIEVGRGPAQVYIGPDDKFAYVANQGTKESPSNTISIVDLEAKAVVDEIETGSGAHGVVVSADGKFAYVTNMFDNTVSIIDLESKEVKTIKVGEIPNGITIME</sequence>
<gene>
    <name evidence="3" type="ORF">EJA10_18015</name>
</gene>
<accession>A0A427TLD9</accession>
<dbReference type="Pfam" id="PF21783">
    <property type="entry name" value="YNCE"/>
    <property type="match status" value="2"/>
</dbReference>
<dbReference type="InterPro" id="IPR048433">
    <property type="entry name" value="YNCE-like_beta-prop"/>
</dbReference>
<evidence type="ECO:0000313" key="3">
    <source>
        <dbReference type="EMBL" id="RSD25162.1"/>
    </source>
</evidence>
<dbReference type="PROSITE" id="PS51257">
    <property type="entry name" value="PROKAR_LIPOPROTEIN"/>
    <property type="match status" value="1"/>
</dbReference>
<name>A0A427TLD9_9BACI</name>
<dbReference type="PANTHER" id="PTHR47197">
    <property type="entry name" value="PROTEIN NIRF"/>
    <property type="match status" value="1"/>
</dbReference>
<dbReference type="EMBL" id="RSFW01000020">
    <property type="protein sequence ID" value="RSD25162.1"/>
    <property type="molecule type" value="Genomic_DNA"/>
</dbReference>
<feature type="domain" description="YNCE-like beta-propeller" evidence="2">
    <location>
        <begin position="287"/>
        <end position="356"/>
    </location>
</feature>
<feature type="domain" description="YNCE-like beta-propeller" evidence="2">
    <location>
        <begin position="133"/>
        <end position="267"/>
    </location>
</feature>
<dbReference type="NCBIfam" id="TIGR02276">
    <property type="entry name" value="beta_rpt_yvtn"/>
    <property type="match status" value="2"/>
</dbReference>
<reference evidence="4" key="1">
    <citation type="submission" date="2018-12" db="EMBL/GenBank/DDBJ databases">
        <title>Bacillus chawlae sp. nov., Bacillus glennii sp. nov., and Bacillus saganii sp. nov. Isolated from the Vehicle Assembly Building at Kennedy Space Center where the Viking Spacecraft were Assembled.</title>
        <authorList>
            <person name="Seuylemezian A."/>
            <person name="Vaishampayan P."/>
        </authorList>
    </citation>
    <scope>NUCLEOTIDE SEQUENCE [LARGE SCALE GENOMIC DNA]</scope>
    <source>
        <strain evidence="4">DSM 13966</strain>
    </source>
</reference>
<dbReference type="SUPFAM" id="SSF51004">
    <property type="entry name" value="C-terminal (heme d1) domain of cytochrome cd1-nitrite reductase"/>
    <property type="match status" value="1"/>
</dbReference>
<protein>
    <submittedName>
        <fullName evidence="3">YncE family protein</fullName>
    </submittedName>
</protein>
<proteinExistence type="predicted"/>
<evidence type="ECO:0000259" key="2">
    <source>
        <dbReference type="Pfam" id="PF21783"/>
    </source>
</evidence>
<dbReference type="OrthoDB" id="55891at2"/>